<reference evidence="2 3" key="1">
    <citation type="journal article" date="2018" name="Front. Plant Sci.">
        <title>Red Clover (Trifolium pratense) and Zigzag Clover (T. medium) - A Picture of Genomic Similarities and Differences.</title>
        <authorList>
            <person name="Dluhosova J."/>
            <person name="Istvanek J."/>
            <person name="Nedelnik J."/>
            <person name="Repkova J."/>
        </authorList>
    </citation>
    <scope>NUCLEOTIDE SEQUENCE [LARGE SCALE GENOMIC DNA]</scope>
    <source>
        <strain evidence="3">cv. 10/8</strain>
        <tissue evidence="2">Leaf</tissue>
    </source>
</reference>
<proteinExistence type="predicted"/>
<dbReference type="Pfam" id="PF07727">
    <property type="entry name" value="RVT_2"/>
    <property type="match status" value="1"/>
</dbReference>
<feature type="non-terminal residue" evidence="2">
    <location>
        <position position="139"/>
    </location>
</feature>
<organism evidence="2 3">
    <name type="scientific">Trifolium medium</name>
    <dbReference type="NCBI Taxonomy" id="97028"/>
    <lineage>
        <taxon>Eukaryota</taxon>
        <taxon>Viridiplantae</taxon>
        <taxon>Streptophyta</taxon>
        <taxon>Embryophyta</taxon>
        <taxon>Tracheophyta</taxon>
        <taxon>Spermatophyta</taxon>
        <taxon>Magnoliopsida</taxon>
        <taxon>eudicotyledons</taxon>
        <taxon>Gunneridae</taxon>
        <taxon>Pentapetalae</taxon>
        <taxon>rosids</taxon>
        <taxon>fabids</taxon>
        <taxon>Fabales</taxon>
        <taxon>Fabaceae</taxon>
        <taxon>Papilionoideae</taxon>
        <taxon>50 kb inversion clade</taxon>
        <taxon>NPAAA clade</taxon>
        <taxon>Hologalegina</taxon>
        <taxon>IRL clade</taxon>
        <taxon>Trifolieae</taxon>
        <taxon>Trifolium</taxon>
    </lineage>
</organism>
<dbReference type="SUPFAM" id="SSF56672">
    <property type="entry name" value="DNA/RNA polymerases"/>
    <property type="match status" value="1"/>
</dbReference>
<sequence length="139" mass="15295">MKPPPGLSLAHPDMVCKLQRSLYGLKQASRQCNAKLTKTLISSGYVQSKADYSLFTKNTTTGFTVILVYVDDLVLGGTDLNEIHQLKALLDKKFSINDLGSLKYFLGFEVARSKTGISLCQRKYTLDLLQDSGLLGVGF</sequence>
<keyword evidence="3" id="KW-1185">Reference proteome</keyword>
<accession>A0A392QPD4</accession>
<evidence type="ECO:0000313" key="2">
    <source>
        <dbReference type="EMBL" id="MCI25510.1"/>
    </source>
</evidence>
<comment type="caution">
    <text evidence="2">The sequence shown here is derived from an EMBL/GenBank/DDBJ whole genome shotgun (WGS) entry which is preliminary data.</text>
</comment>
<evidence type="ECO:0000259" key="1">
    <source>
        <dbReference type="Pfam" id="PF07727"/>
    </source>
</evidence>
<dbReference type="Proteomes" id="UP000265520">
    <property type="component" value="Unassembled WGS sequence"/>
</dbReference>
<feature type="domain" description="Reverse transcriptase Ty1/copia-type" evidence="1">
    <location>
        <begin position="1"/>
        <end position="135"/>
    </location>
</feature>
<name>A0A392QPD4_9FABA</name>
<dbReference type="InterPro" id="IPR013103">
    <property type="entry name" value="RVT_2"/>
</dbReference>
<evidence type="ECO:0000313" key="3">
    <source>
        <dbReference type="Proteomes" id="UP000265520"/>
    </source>
</evidence>
<dbReference type="InterPro" id="IPR043502">
    <property type="entry name" value="DNA/RNA_pol_sf"/>
</dbReference>
<dbReference type="AlphaFoldDB" id="A0A392QPD4"/>
<protein>
    <submittedName>
        <fullName evidence="2">Retrovirus-related Pol polyprotein from transposon TNT 1-94</fullName>
    </submittedName>
</protein>
<dbReference type="EMBL" id="LXQA010147590">
    <property type="protein sequence ID" value="MCI25510.1"/>
    <property type="molecule type" value="Genomic_DNA"/>
</dbReference>